<evidence type="ECO:0000313" key="2">
    <source>
        <dbReference type="Proteomes" id="UP000277580"/>
    </source>
</evidence>
<keyword evidence="2" id="KW-1185">Reference proteome</keyword>
<dbReference type="AlphaFoldDB" id="A0A3N4KXB2"/>
<evidence type="ECO:0000313" key="1">
    <source>
        <dbReference type="EMBL" id="RPB14118.1"/>
    </source>
</evidence>
<proteinExistence type="predicted"/>
<protein>
    <submittedName>
        <fullName evidence="1">Uncharacterized protein</fullName>
    </submittedName>
</protein>
<dbReference type="EMBL" id="ML119119">
    <property type="protein sequence ID" value="RPB14118.1"/>
    <property type="molecule type" value="Genomic_DNA"/>
</dbReference>
<dbReference type="InParanoid" id="A0A3N4KXB2"/>
<organism evidence="1 2">
    <name type="scientific">Morchella conica CCBAS932</name>
    <dbReference type="NCBI Taxonomy" id="1392247"/>
    <lineage>
        <taxon>Eukaryota</taxon>
        <taxon>Fungi</taxon>
        <taxon>Dikarya</taxon>
        <taxon>Ascomycota</taxon>
        <taxon>Pezizomycotina</taxon>
        <taxon>Pezizomycetes</taxon>
        <taxon>Pezizales</taxon>
        <taxon>Morchellaceae</taxon>
        <taxon>Morchella</taxon>
    </lineage>
</organism>
<name>A0A3N4KXB2_9PEZI</name>
<gene>
    <name evidence="1" type="ORF">P167DRAFT_75305</name>
</gene>
<dbReference type="Proteomes" id="UP000277580">
    <property type="component" value="Unassembled WGS sequence"/>
</dbReference>
<accession>A0A3N4KXB2</accession>
<sequence length="79" mass="9010">MVVVVVAKNLRYWNRIRSSLLHQSISVSVILTAKRLFNTSSPVLRSPSFQLHAFSIVLLNLADSVHIRRCKTKLTFSFP</sequence>
<reference evidence="1 2" key="1">
    <citation type="journal article" date="2018" name="Nat. Ecol. Evol.">
        <title>Pezizomycetes genomes reveal the molecular basis of ectomycorrhizal truffle lifestyle.</title>
        <authorList>
            <person name="Murat C."/>
            <person name="Payen T."/>
            <person name="Noel B."/>
            <person name="Kuo A."/>
            <person name="Morin E."/>
            <person name="Chen J."/>
            <person name="Kohler A."/>
            <person name="Krizsan K."/>
            <person name="Balestrini R."/>
            <person name="Da Silva C."/>
            <person name="Montanini B."/>
            <person name="Hainaut M."/>
            <person name="Levati E."/>
            <person name="Barry K.W."/>
            <person name="Belfiori B."/>
            <person name="Cichocki N."/>
            <person name="Clum A."/>
            <person name="Dockter R.B."/>
            <person name="Fauchery L."/>
            <person name="Guy J."/>
            <person name="Iotti M."/>
            <person name="Le Tacon F."/>
            <person name="Lindquist E.A."/>
            <person name="Lipzen A."/>
            <person name="Malagnac F."/>
            <person name="Mello A."/>
            <person name="Molinier V."/>
            <person name="Miyauchi S."/>
            <person name="Poulain J."/>
            <person name="Riccioni C."/>
            <person name="Rubini A."/>
            <person name="Sitrit Y."/>
            <person name="Splivallo R."/>
            <person name="Traeger S."/>
            <person name="Wang M."/>
            <person name="Zifcakova L."/>
            <person name="Wipf D."/>
            <person name="Zambonelli A."/>
            <person name="Paolocci F."/>
            <person name="Nowrousian M."/>
            <person name="Ottonello S."/>
            <person name="Baldrian P."/>
            <person name="Spatafora J.W."/>
            <person name="Henrissat B."/>
            <person name="Nagy L.G."/>
            <person name="Aury J.M."/>
            <person name="Wincker P."/>
            <person name="Grigoriev I.V."/>
            <person name="Bonfante P."/>
            <person name="Martin F.M."/>
        </authorList>
    </citation>
    <scope>NUCLEOTIDE SEQUENCE [LARGE SCALE GENOMIC DNA]</scope>
    <source>
        <strain evidence="1 2">CCBAS932</strain>
    </source>
</reference>